<keyword evidence="3" id="KW-1185">Reference proteome</keyword>
<evidence type="ECO:0000313" key="3">
    <source>
        <dbReference type="Proteomes" id="UP001163046"/>
    </source>
</evidence>
<evidence type="ECO:0000313" key="2">
    <source>
        <dbReference type="EMBL" id="KAJ7354932.1"/>
    </source>
</evidence>
<evidence type="ECO:0000256" key="1">
    <source>
        <dbReference type="SAM" id="MobiDB-lite"/>
    </source>
</evidence>
<dbReference type="AlphaFoldDB" id="A0A9W9YK90"/>
<dbReference type="Proteomes" id="UP001163046">
    <property type="component" value="Unassembled WGS sequence"/>
</dbReference>
<feature type="compositionally biased region" description="Polar residues" evidence="1">
    <location>
        <begin position="46"/>
        <end position="56"/>
    </location>
</feature>
<protein>
    <submittedName>
        <fullName evidence="2">Uncharacterized protein</fullName>
    </submittedName>
</protein>
<feature type="region of interest" description="Disordered" evidence="1">
    <location>
        <begin position="1"/>
        <end position="69"/>
    </location>
</feature>
<comment type="caution">
    <text evidence="2">The sequence shown here is derived from an EMBL/GenBank/DDBJ whole genome shotgun (WGS) entry which is preliminary data.</text>
</comment>
<name>A0A9W9YK90_9CNID</name>
<feature type="compositionally biased region" description="Basic and acidic residues" evidence="1">
    <location>
        <begin position="22"/>
        <end position="38"/>
    </location>
</feature>
<gene>
    <name evidence="2" type="ORF">OS493_029041</name>
</gene>
<reference evidence="2" key="1">
    <citation type="submission" date="2023-01" db="EMBL/GenBank/DDBJ databases">
        <title>Genome assembly of the deep-sea coral Lophelia pertusa.</title>
        <authorList>
            <person name="Herrera S."/>
            <person name="Cordes E."/>
        </authorList>
    </citation>
    <scope>NUCLEOTIDE SEQUENCE</scope>
    <source>
        <strain evidence="2">USNM1676648</strain>
        <tissue evidence="2">Polyp</tissue>
    </source>
</reference>
<proteinExistence type="predicted"/>
<organism evidence="2 3">
    <name type="scientific">Desmophyllum pertusum</name>
    <dbReference type="NCBI Taxonomy" id="174260"/>
    <lineage>
        <taxon>Eukaryota</taxon>
        <taxon>Metazoa</taxon>
        <taxon>Cnidaria</taxon>
        <taxon>Anthozoa</taxon>
        <taxon>Hexacorallia</taxon>
        <taxon>Scleractinia</taxon>
        <taxon>Caryophylliina</taxon>
        <taxon>Caryophylliidae</taxon>
        <taxon>Desmophyllum</taxon>
    </lineage>
</organism>
<dbReference type="EMBL" id="MU827330">
    <property type="protein sequence ID" value="KAJ7354932.1"/>
    <property type="molecule type" value="Genomic_DNA"/>
</dbReference>
<sequence>MAVQSNSGQRDIDSNPATQRETVSDRVHRMFEKSNGYEEHEDSLSDIVSPTETTGMSKPDMINGTPISKPVITQRLKDDSQGKEMVNNFTVVRVVNRLKYERKQKREKL</sequence>
<feature type="compositionally biased region" description="Polar residues" evidence="1">
    <location>
        <begin position="1"/>
        <end position="21"/>
    </location>
</feature>
<accession>A0A9W9YK90</accession>